<keyword evidence="9 14" id="KW-0540">Nuclease</keyword>
<dbReference type="NCBIfam" id="NF000595">
    <property type="entry name" value="PRK00015.1-3"/>
    <property type="match status" value="1"/>
</dbReference>
<comment type="catalytic activity">
    <reaction evidence="1 14 15 16">
        <text>Endonucleolytic cleavage to 5'-phosphomonoester.</text>
        <dbReference type="EC" id="3.1.26.4"/>
    </reaction>
</comment>
<evidence type="ECO:0000256" key="13">
    <source>
        <dbReference type="ARBA" id="ARBA00023211"/>
    </source>
</evidence>
<keyword evidence="19" id="KW-1185">Reference proteome</keyword>
<dbReference type="eggNOG" id="COG0164">
    <property type="taxonomic scope" value="Bacteria"/>
</dbReference>
<comment type="similarity">
    <text evidence="5 14 16">Belongs to the RNase HII family.</text>
</comment>
<dbReference type="RefSeq" id="WP_015819397.1">
    <property type="nucleotide sequence ID" value="NC_012997.1"/>
</dbReference>
<evidence type="ECO:0000256" key="16">
    <source>
        <dbReference type="RuleBase" id="RU003515"/>
    </source>
</evidence>
<evidence type="ECO:0000256" key="10">
    <source>
        <dbReference type="ARBA" id="ARBA00022723"/>
    </source>
</evidence>
<dbReference type="STRING" id="377629.TERTU_1018"/>
<dbReference type="GO" id="GO:0005737">
    <property type="term" value="C:cytoplasm"/>
    <property type="evidence" value="ECO:0007669"/>
    <property type="project" value="UniProtKB-SubCell"/>
</dbReference>
<dbReference type="GO" id="GO:0043137">
    <property type="term" value="P:DNA replication, removal of RNA primer"/>
    <property type="evidence" value="ECO:0007669"/>
    <property type="project" value="TreeGrafter"/>
</dbReference>
<feature type="binding site" evidence="14 15">
    <location>
        <position position="7"/>
    </location>
    <ligand>
        <name>a divalent metal cation</name>
        <dbReference type="ChEBI" id="CHEBI:60240"/>
    </ligand>
</feature>
<dbReference type="GO" id="GO:0004523">
    <property type="term" value="F:RNA-DNA hybrid ribonuclease activity"/>
    <property type="evidence" value="ECO:0007669"/>
    <property type="project" value="UniProtKB-UniRule"/>
</dbReference>
<evidence type="ECO:0000256" key="12">
    <source>
        <dbReference type="ARBA" id="ARBA00022801"/>
    </source>
</evidence>
<dbReference type="Pfam" id="PF01351">
    <property type="entry name" value="RNase_HII"/>
    <property type="match status" value="1"/>
</dbReference>
<dbReference type="EC" id="3.1.26.4" evidence="6 14"/>
<dbReference type="CDD" id="cd07182">
    <property type="entry name" value="RNase_HII_bacteria_HII_like"/>
    <property type="match status" value="1"/>
</dbReference>
<gene>
    <name evidence="14 18" type="primary">rnhB</name>
    <name evidence="18" type="ordered locus">TERTU_1018</name>
</gene>
<evidence type="ECO:0000256" key="11">
    <source>
        <dbReference type="ARBA" id="ARBA00022759"/>
    </source>
</evidence>
<dbReference type="Proteomes" id="UP000009080">
    <property type="component" value="Chromosome"/>
</dbReference>
<name>C5BQG9_TERTT</name>
<dbReference type="GO" id="GO:0030145">
    <property type="term" value="F:manganese ion binding"/>
    <property type="evidence" value="ECO:0007669"/>
    <property type="project" value="UniProtKB-UniRule"/>
</dbReference>
<dbReference type="GO" id="GO:0032299">
    <property type="term" value="C:ribonuclease H2 complex"/>
    <property type="evidence" value="ECO:0007669"/>
    <property type="project" value="TreeGrafter"/>
</dbReference>
<keyword evidence="13 14" id="KW-0464">Manganese</keyword>
<evidence type="ECO:0000256" key="1">
    <source>
        <dbReference type="ARBA" id="ARBA00000077"/>
    </source>
</evidence>
<dbReference type="InterPro" id="IPR022898">
    <property type="entry name" value="RNase_HII"/>
</dbReference>
<dbReference type="GO" id="GO:0003723">
    <property type="term" value="F:RNA binding"/>
    <property type="evidence" value="ECO:0007669"/>
    <property type="project" value="UniProtKB-UniRule"/>
</dbReference>
<feature type="domain" description="RNase H type-2" evidence="17">
    <location>
        <begin position="1"/>
        <end position="190"/>
    </location>
</feature>
<evidence type="ECO:0000313" key="18">
    <source>
        <dbReference type="EMBL" id="ACR13284.1"/>
    </source>
</evidence>
<evidence type="ECO:0000256" key="8">
    <source>
        <dbReference type="ARBA" id="ARBA00022490"/>
    </source>
</evidence>
<keyword evidence="11 14" id="KW-0255">Endonuclease</keyword>
<evidence type="ECO:0000256" key="14">
    <source>
        <dbReference type="HAMAP-Rule" id="MF_00052"/>
    </source>
</evidence>
<evidence type="ECO:0000313" key="19">
    <source>
        <dbReference type="Proteomes" id="UP000009080"/>
    </source>
</evidence>
<dbReference type="HAMAP" id="MF_00052_B">
    <property type="entry name" value="RNase_HII_B"/>
    <property type="match status" value="1"/>
</dbReference>
<comment type="cofactor">
    <cofactor evidence="14 15">
        <name>Mn(2+)</name>
        <dbReference type="ChEBI" id="CHEBI:29035"/>
    </cofactor>
    <cofactor evidence="14 15">
        <name>Mg(2+)</name>
        <dbReference type="ChEBI" id="CHEBI:18420"/>
    </cofactor>
    <text evidence="14 15">Manganese or magnesium. Binds 1 divalent metal ion per monomer in the absence of substrate. May bind a second metal ion after substrate binding.</text>
</comment>
<dbReference type="Gene3D" id="3.30.420.10">
    <property type="entry name" value="Ribonuclease H-like superfamily/Ribonuclease H"/>
    <property type="match status" value="1"/>
</dbReference>
<dbReference type="KEGG" id="ttu:TERTU_1018"/>
<keyword evidence="10 14" id="KW-0479">Metal-binding</keyword>
<dbReference type="FunFam" id="3.30.420.10:FF:000006">
    <property type="entry name" value="Ribonuclease HII"/>
    <property type="match status" value="1"/>
</dbReference>
<dbReference type="NCBIfam" id="NF000596">
    <property type="entry name" value="PRK00015.1-4"/>
    <property type="match status" value="1"/>
</dbReference>
<dbReference type="OrthoDB" id="9803420at2"/>
<dbReference type="InterPro" id="IPR012337">
    <property type="entry name" value="RNaseH-like_sf"/>
</dbReference>
<evidence type="ECO:0000256" key="7">
    <source>
        <dbReference type="ARBA" id="ARBA00019179"/>
    </source>
</evidence>
<feature type="binding site" evidence="14 15">
    <location>
        <position position="8"/>
    </location>
    <ligand>
        <name>a divalent metal cation</name>
        <dbReference type="ChEBI" id="CHEBI:60240"/>
    </ligand>
</feature>
<accession>C5BQG9</accession>
<sequence>MIIAGVDEVGRGPLAGDVVAAAVVLGENHGIVGLADSKKLSEKKREALFVQIQQQAECFCIARASVAEIDEINILQASLLAMKRAVEGLKIEPEHVLVDGNRLPRWRYSAEAIVKGDSKVEAISAASILAKVTRDREMVAFEAQYPGYGFAGHKGYPTKLHMDALARLGVTPIHRTSYAPVKALLAQQVLF</sequence>
<keyword evidence="12 14" id="KW-0378">Hydrolase</keyword>
<dbReference type="EMBL" id="CP001614">
    <property type="protein sequence ID" value="ACR13284.1"/>
    <property type="molecule type" value="Genomic_DNA"/>
</dbReference>
<comment type="subcellular location">
    <subcellularLocation>
        <location evidence="4 14">Cytoplasm</location>
    </subcellularLocation>
</comment>
<evidence type="ECO:0000256" key="5">
    <source>
        <dbReference type="ARBA" id="ARBA00007383"/>
    </source>
</evidence>
<evidence type="ECO:0000256" key="15">
    <source>
        <dbReference type="PROSITE-ProRule" id="PRU01319"/>
    </source>
</evidence>
<evidence type="ECO:0000256" key="2">
    <source>
        <dbReference type="ARBA" id="ARBA00001946"/>
    </source>
</evidence>
<dbReference type="GeneID" id="58408789"/>
<proteinExistence type="inferred from homology"/>
<dbReference type="HOGENOM" id="CLU_036532_3_2_6"/>
<dbReference type="NCBIfam" id="NF000594">
    <property type="entry name" value="PRK00015.1-1"/>
    <property type="match status" value="1"/>
</dbReference>
<dbReference type="PANTHER" id="PTHR10954">
    <property type="entry name" value="RIBONUCLEASE H2 SUBUNIT A"/>
    <property type="match status" value="1"/>
</dbReference>
<organism evidence="18 19">
    <name type="scientific">Teredinibacter turnerae (strain ATCC 39867 / T7901)</name>
    <dbReference type="NCBI Taxonomy" id="377629"/>
    <lineage>
        <taxon>Bacteria</taxon>
        <taxon>Pseudomonadati</taxon>
        <taxon>Pseudomonadota</taxon>
        <taxon>Gammaproteobacteria</taxon>
        <taxon>Cellvibrionales</taxon>
        <taxon>Cellvibrionaceae</taxon>
        <taxon>Teredinibacter</taxon>
    </lineage>
</organism>
<dbReference type="PANTHER" id="PTHR10954:SF18">
    <property type="entry name" value="RIBONUCLEASE HII"/>
    <property type="match status" value="1"/>
</dbReference>
<dbReference type="InterPro" id="IPR001352">
    <property type="entry name" value="RNase_HII/HIII"/>
</dbReference>
<dbReference type="GO" id="GO:0006298">
    <property type="term" value="P:mismatch repair"/>
    <property type="evidence" value="ECO:0007669"/>
    <property type="project" value="TreeGrafter"/>
</dbReference>
<evidence type="ECO:0000256" key="4">
    <source>
        <dbReference type="ARBA" id="ARBA00004496"/>
    </source>
</evidence>
<dbReference type="InterPro" id="IPR024567">
    <property type="entry name" value="RNase_HII/HIII_dom"/>
</dbReference>
<comment type="function">
    <text evidence="3 14 16">Endonuclease that specifically degrades the RNA of RNA-DNA hybrids.</text>
</comment>
<dbReference type="SUPFAM" id="SSF53098">
    <property type="entry name" value="Ribonuclease H-like"/>
    <property type="match status" value="1"/>
</dbReference>
<dbReference type="AlphaFoldDB" id="C5BQG9"/>
<evidence type="ECO:0000256" key="6">
    <source>
        <dbReference type="ARBA" id="ARBA00012180"/>
    </source>
</evidence>
<keyword evidence="8 14" id="KW-0963">Cytoplasm</keyword>
<dbReference type="PROSITE" id="PS51975">
    <property type="entry name" value="RNASE_H_2"/>
    <property type="match status" value="1"/>
</dbReference>
<evidence type="ECO:0000256" key="9">
    <source>
        <dbReference type="ARBA" id="ARBA00022722"/>
    </source>
</evidence>
<evidence type="ECO:0000256" key="3">
    <source>
        <dbReference type="ARBA" id="ARBA00004065"/>
    </source>
</evidence>
<reference evidence="18 19" key="1">
    <citation type="journal article" date="2009" name="PLoS ONE">
        <title>The complete genome of Teredinibacter turnerae T7901: an intracellular endosymbiont of marine wood-boring bivalves (shipworms).</title>
        <authorList>
            <person name="Yang J.C."/>
            <person name="Madupu R."/>
            <person name="Durkin A.S."/>
            <person name="Ekborg N.A."/>
            <person name="Pedamallu C.S."/>
            <person name="Hostetler J.B."/>
            <person name="Radune D."/>
            <person name="Toms B.S."/>
            <person name="Henrissat B."/>
            <person name="Coutinho P.M."/>
            <person name="Schwarz S."/>
            <person name="Field L."/>
            <person name="Trindade-Silva A.E."/>
            <person name="Soares C.A.G."/>
            <person name="Elshahawi S."/>
            <person name="Hanora A."/>
            <person name="Schmidt E.W."/>
            <person name="Haygood M.G."/>
            <person name="Posfai J."/>
            <person name="Benner J."/>
            <person name="Madinger C."/>
            <person name="Nove J."/>
            <person name="Anton B."/>
            <person name="Chaudhary K."/>
            <person name="Foster J."/>
            <person name="Holman A."/>
            <person name="Kumar S."/>
            <person name="Lessard P.A."/>
            <person name="Luyten Y.A."/>
            <person name="Slatko B."/>
            <person name="Wood N."/>
            <person name="Wu B."/>
            <person name="Teplitski M."/>
            <person name="Mougous J.D."/>
            <person name="Ward N."/>
            <person name="Eisen J.A."/>
            <person name="Badger J.H."/>
            <person name="Distel D.L."/>
        </authorList>
    </citation>
    <scope>NUCLEOTIDE SEQUENCE [LARGE SCALE GENOMIC DNA]</scope>
    <source>
        <strain evidence="19">ATCC 39867 / T7901</strain>
    </source>
</reference>
<protein>
    <recommendedName>
        <fullName evidence="7 14">Ribonuclease HII</fullName>
        <shortName evidence="14">RNase HII</shortName>
        <ecNumber evidence="6 14">3.1.26.4</ecNumber>
    </recommendedName>
</protein>
<comment type="cofactor">
    <cofactor evidence="2">
        <name>Mg(2+)</name>
        <dbReference type="ChEBI" id="CHEBI:18420"/>
    </cofactor>
</comment>
<evidence type="ECO:0000259" key="17">
    <source>
        <dbReference type="PROSITE" id="PS51975"/>
    </source>
</evidence>
<feature type="binding site" evidence="14 15">
    <location>
        <position position="99"/>
    </location>
    <ligand>
        <name>a divalent metal cation</name>
        <dbReference type="ChEBI" id="CHEBI:60240"/>
    </ligand>
</feature>
<dbReference type="InterPro" id="IPR036397">
    <property type="entry name" value="RNaseH_sf"/>
</dbReference>